<evidence type="ECO:0000256" key="1">
    <source>
        <dbReference type="SAM" id="MobiDB-lite"/>
    </source>
</evidence>
<dbReference type="GeneID" id="39593502"/>
<dbReference type="RefSeq" id="XP_028475330.1">
    <property type="nucleotide sequence ID" value="XM_028624258.1"/>
</dbReference>
<evidence type="ECO:0000313" key="3">
    <source>
        <dbReference type="EMBL" id="RSH80383.1"/>
    </source>
</evidence>
<dbReference type="AlphaFoldDB" id="A0A427XNJ9"/>
<feature type="domain" description="DNA ligase D 3'-phosphoesterase" evidence="2">
    <location>
        <begin position="40"/>
        <end position="178"/>
    </location>
</feature>
<dbReference type="PANTHER" id="PTHR39465">
    <property type="entry name" value="DNA LIGASE D, 3'-PHOSPHOESTERASE DOMAIN"/>
    <property type="match status" value="1"/>
</dbReference>
<dbReference type="EMBL" id="RSCE01000008">
    <property type="protein sequence ID" value="RSH80383.1"/>
    <property type="molecule type" value="Genomic_DNA"/>
</dbReference>
<evidence type="ECO:0000259" key="2">
    <source>
        <dbReference type="Pfam" id="PF13298"/>
    </source>
</evidence>
<name>A0A427XNJ9_9TREE</name>
<protein>
    <recommendedName>
        <fullName evidence="2">DNA ligase D 3'-phosphoesterase domain-containing protein</fullName>
    </recommendedName>
</protein>
<dbReference type="Proteomes" id="UP000279236">
    <property type="component" value="Unassembled WGS sequence"/>
</dbReference>
<comment type="caution">
    <text evidence="3">The sequence shown here is derived from an EMBL/GenBank/DDBJ whole genome shotgun (WGS) entry which is preliminary data.</text>
</comment>
<feature type="region of interest" description="Disordered" evidence="1">
    <location>
        <begin position="123"/>
        <end position="143"/>
    </location>
</feature>
<dbReference type="PANTHER" id="PTHR39465:SF1">
    <property type="entry name" value="DNA LIGASE D 3'-PHOSPHOESTERASE DOMAIN-CONTAINING PROTEIN"/>
    <property type="match status" value="1"/>
</dbReference>
<proteinExistence type="predicted"/>
<dbReference type="Pfam" id="PF13298">
    <property type="entry name" value="LigD_N"/>
    <property type="match status" value="1"/>
</dbReference>
<dbReference type="OrthoDB" id="2588098at2759"/>
<dbReference type="InterPro" id="IPR014144">
    <property type="entry name" value="LigD_PE_domain"/>
</dbReference>
<sequence>MNEYVLAVHQGRLSKRQRGAAEPDRWESHLRSKRNFFVIQRHQATAHHYDLRLRLDDDLISWAIPKGPLGLTKDHHQHQAVETTLHNLNYAVVEGSESRAAGRGTARGTMVWDIGRYSIVNRKGESDDDNDSVNEEDDEDEDGAFEEAKLRHALKVIKEGDGEKQSFHIILHGQKLTNHDNKYKADGGIKRNCLVVLPGHRKGYPWGAGGEDGDEHGRSVKTGRTFAEVCNGPPQSLGDLLSHWQESCE</sequence>
<accession>A0A427XNJ9</accession>
<reference evidence="3 4" key="1">
    <citation type="submission" date="2018-11" db="EMBL/GenBank/DDBJ databases">
        <title>Genome sequence of Apiotrichum porosum DSM 27194.</title>
        <authorList>
            <person name="Aliyu H."/>
            <person name="Gorte O."/>
            <person name="Ochsenreither K."/>
        </authorList>
    </citation>
    <scope>NUCLEOTIDE SEQUENCE [LARGE SCALE GENOMIC DNA]</scope>
    <source>
        <strain evidence="3 4">DSM 27194</strain>
    </source>
</reference>
<gene>
    <name evidence="3" type="ORF">EHS24_008959</name>
</gene>
<organism evidence="3 4">
    <name type="scientific">Apiotrichum porosum</name>
    <dbReference type="NCBI Taxonomy" id="105984"/>
    <lineage>
        <taxon>Eukaryota</taxon>
        <taxon>Fungi</taxon>
        <taxon>Dikarya</taxon>
        <taxon>Basidiomycota</taxon>
        <taxon>Agaricomycotina</taxon>
        <taxon>Tremellomycetes</taxon>
        <taxon>Trichosporonales</taxon>
        <taxon>Trichosporonaceae</taxon>
        <taxon>Apiotrichum</taxon>
    </lineage>
</organism>
<evidence type="ECO:0000313" key="4">
    <source>
        <dbReference type="Proteomes" id="UP000279236"/>
    </source>
</evidence>
<feature type="compositionally biased region" description="Acidic residues" evidence="1">
    <location>
        <begin position="126"/>
        <end position="143"/>
    </location>
</feature>
<keyword evidence="4" id="KW-1185">Reference proteome</keyword>